<dbReference type="Pfam" id="PF17189">
    <property type="entry name" value="Glyco_hydro_30C"/>
    <property type="match status" value="1"/>
</dbReference>
<dbReference type="Gene3D" id="3.20.20.80">
    <property type="entry name" value="Glycosidases"/>
    <property type="match status" value="1"/>
</dbReference>
<dbReference type="EMBL" id="CP134146">
    <property type="protein sequence ID" value="WNC67719.1"/>
    <property type="molecule type" value="Genomic_DNA"/>
</dbReference>
<dbReference type="Pfam" id="PF00801">
    <property type="entry name" value="PKD"/>
    <property type="match status" value="1"/>
</dbReference>
<name>A0ABY9TGG9_9GAMM</name>
<dbReference type="InterPro" id="IPR037524">
    <property type="entry name" value="PA14/GLEYA"/>
</dbReference>
<dbReference type="InterPro" id="IPR013783">
    <property type="entry name" value="Ig-like_fold"/>
</dbReference>
<dbReference type="Proteomes" id="UP001248581">
    <property type="component" value="Chromosome"/>
</dbReference>
<organism evidence="5 6">
    <name type="scientific">Thalassotalea nanhaiensis</name>
    <dbReference type="NCBI Taxonomy" id="3065648"/>
    <lineage>
        <taxon>Bacteria</taxon>
        <taxon>Pseudomonadati</taxon>
        <taxon>Pseudomonadota</taxon>
        <taxon>Gammaproteobacteria</taxon>
        <taxon>Alteromonadales</taxon>
        <taxon>Colwelliaceae</taxon>
        <taxon>Thalassotalea</taxon>
    </lineage>
</organism>
<dbReference type="RefSeq" id="WP_348386878.1">
    <property type="nucleotide sequence ID" value="NZ_CP134146.1"/>
</dbReference>
<feature type="domain" description="PKD" evidence="3">
    <location>
        <begin position="551"/>
        <end position="631"/>
    </location>
</feature>
<dbReference type="SMART" id="SM00089">
    <property type="entry name" value="PKD"/>
    <property type="match status" value="1"/>
</dbReference>
<dbReference type="SUPFAM" id="SSF56988">
    <property type="entry name" value="Anthrax protective antigen"/>
    <property type="match status" value="1"/>
</dbReference>
<dbReference type="InterPro" id="IPR039514">
    <property type="entry name" value="6GAL-like"/>
</dbReference>
<keyword evidence="5" id="KW-0378">Hydrolase</keyword>
<feature type="domain" description="PA14" evidence="4">
    <location>
        <begin position="640"/>
        <end position="798"/>
    </location>
</feature>
<dbReference type="SUPFAM" id="SSF51011">
    <property type="entry name" value="Glycosyl hydrolase domain"/>
    <property type="match status" value="1"/>
</dbReference>
<evidence type="ECO:0000313" key="6">
    <source>
        <dbReference type="Proteomes" id="UP001248581"/>
    </source>
</evidence>
<dbReference type="SUPFAM" id="SSF49299">
    <property type="entry name" value="PKD domain"/>
    <property type="match status" value="1"/>
</dbReference>
<dbReference type="InterPro" id="IPR011658">
    <property type="entry name" value="PA14_dom"/>
</dbReference>
<dbReference type="Gene3D" id="2.60.120.1560">
    <property type="match status" value="1"/>
</dbReference>
<dbReference type="Gene3D" id="2.60.40.1180">
    <property type="entry name" value="Golgi alpha-mannosidase II"/>
    <property type="match status" value="1"/>
</dbReference>
<proteinExistence type="predicted"/>
<dbReference type="InterPro" id="IPR017853">
    <property type="entry name" value="GH"/>
</dbReference>
<dbReference type="PROSITE" id="PS51820">
    <property type="entry name" value="PA14"/>
    <property type="match status" value="1"/>
</dbReference>
<dbReference type="PANTHER" id="PTHR42767">
    <property type="entry name" value="ENDO-BETA-1,6-GALACTANASE"/>
    <property type="match status" value="1"/>
</dbReference>
<dbReference type="Pfam" id="PF07691">
    <property type="entry name" value="PA14"/>
    <property type="match status" value="1"/>
</dbReference>
<dbReference type="InterPro" id="IPR035986">
    <property type="entry name" value="PKD_dom_sf"/>
</dbReference>
<evidence type="ECO:0000256" key="2">
    <source>
        <dbReference type="SAM" id="Phobius"/>
    </source>
</evidence>
<keyword evidence="2" id="KW-0812">Transmembrane</keyword>
<dbReference type="InterPro" id="IPR013780">
    <property type="entry name" value="Glyco_hydro_b"/>
</dbReference>
<evidence type="ECO:0000259" key="3">
    <source>
        <dbReference type="PROSITE" id="PS50093"/>
    </source>
</evidence>
<gene>
    <name evidence="5" type="ORF">RI845_14475</name>
</gene>
<accession>A0ABY9TGG9</accession>
<evidence type="ECO:0000256" key="1">
    <source>
        <dbReference type="SAM" id="MobiDB-lite"/>
    </source>
</evidence>
<dbReference type="Pfam" id="PF14587">
    <property type="entry name" value="Glyco_hydr_30_2"/>
    <property type="match status" value="1"/>
</dbReference>
<feature type="region of interest" description="Disordered" evidence="1">
    <location>
        <begin position="805"/>
        <end position="826"/>
    </location>
</feature>
<dbReference type="GO" id="GO:0016787">
    <property type="term" value="F:hydrolase activity"/>
    <property type="evidence" value="ECO:0007669"/>
    <property type="project" value="UniProtKB-KW"/>
</dbReference>
<dbReference type="PROSITE" id="PS50093">
    <property type="entry name" value="PKD"/>
    <property type="match status" value="1"/>
</dbReference>
<dbReference type="InterPro" id="IPR000601">
    <property type="entry name" value="PKD_dom"/>
</dbReference>
<evidence type="ECO:0000259" key="4">
    <source>
        <dbReference type="PROSITE" id="PS51820"/>
    </source>
</evidence>
<dbReference type="CDD" id="cd00146">
    <property type="entry name" value="PKD"/>
    <property type="match status" value="1"/>
</dbReference>
<dbReference type="InterPro" id="IPR033452">
    <property type="entry name" value="GH30_C"/>
</dbReference>
<keyword evidence="6" id="KW-1185">Reference proteome</keyword>
<reference evidence="6" key="1">
    <citation type="submission" date="2023-09" db="EMBL/GenBank/DDBJ databases">
        <authorList>
            <person name="Li S."/>
            <person name="Li X."/>
            <person name="Zhang C."/>
            <person name="Zhao Z."/>
        </authorList>
    </citation>
    <scope>NUCLEOTIDE SEQUENCE [LARGE SCALE GENOMIC DNA]</scope>
    <source>
        <strain evidence="6">SQ345</strain>
    </source>
</reference>
<dbReference type="InterPro" id="IPR039743">
    <property type="entry name" value="6GAL/EXGAL"/>
</dbReference>
<dbReference type="InterPro" id="IPR022409">
    <property type="entry name" value="PKD/Chitinase_dom"/>
</dbReference>
<keyword evidence="2" id="KW-0472">Membrane</keyword>
<protein>
    <submittedName>
        <fullName evidence="5">Glycoside hydrolase</fullName>
    </submittedName>
</protein>
<feature type="transmembrane region" description="Helical" evidence="2">
    <location>
        <begin position="823"/>
        <end position="841"/>
    </location>
</feature>
<dbReference type="SMART" id="SM00758">
    <property type="entry name" value="PA14"/>
    <property type="match status" value="1"/>
</dbReference>
<dbReference type="Gene3D" id="2.60.40.10">
    <property type="entry name" value="Immunoglobulins"/>
    <property type="match status" value="1"/>
</dbReference>
<dbReference type="SUPFAM" id="SSF51445">
    <property type="entry name" value="(Trans)glycosidases"/>
    <property type="match status" value="1"/>
</dbReference>
<keyword evidence="2" id="KW-1133">Transmembrane helix</keyword>
<evidence type="ECO:0000313" key="5">
    <source>
        <dbReference type="EMBL" id="WNC67719.1"/>
    </source>
</evidence>
<sequence>MKVKIMNSHLKGFILGLTVLPVTFTLCAQTQISVKYGQTFQVIDGFGASDAWTFNPMINKWEAEGKQADIESLADTLFSAETGIGLSAWRFNIGAGSAEQGNNSLISLDNLGKPYRRAELLQPSPGAPIDNTKQLGQIRFLQEAHERGVQNFVAFTNSPPVWATKNGLAHPNNGTGVDSTNLDPDMTDEYATFLVDVLTYLRSEDVNVPVNYISPINEPTWEWQGKSQEANRYNMSDVVSVYNELFSALAGAELTDKVEIDAGEVVEYTAALSDSYYKDFTNGSSNYTSGMNGKGLGLYKNYIDELLGNETIRTKISNKISLHGYHSDAWSDRMGTLRNLVLENVKAASPEAKIWMSEFSILGGTGDVRNFEGNGWNVNDMDYAMHIAKVIHRDLTRLNVSAWHWWLGVTPYNYKDGLIKVNSELDADSIRTSKILWTLGHYSRFIRPDYVRIGLANVDNLNGVMASAYKSPDGNKIVIVAANASTSAETLSFDLADLPQGKMVSSFSTYITNAENDLVLKTPTLISSDYSLPAKSIVSFVADIVDVDTAPVVSFSQDKTLVEEGGTVSFLSLTSNSPETFEWLFEGGTPETSSEAAPEVMYEHSGTFNVSLTATNAFGSDTKTLTDVVNVVVEDPENCSSSGYLNIETWSNLSDTGDYDYDSSVASIPLQSTSQASTIDMFEIQADSGDNYATRIRGYLCAPLTGEYTFWIASDNHGELWLSSDESQSNTSRIAHSNDWNNYQEWDKYESQKSAPIHLIAGQKYYVETLHKEHNGGDNLSVGWKLPDGTFERPILDNRISPFIAEEDPTPLPTPDPKAEDSSSSGGGSLSIFMLFIIALFKQRHMFTRNRS</sequence>
<dbReference type="PANTHER" id="PTHR42767:SF1">
    <property type="entry name" value="ENDO-BETA-1,6-GALACTANASE-LIKE DOMAIN-CONTAINING PROTEIN"/>
    <property type="match status" value="1"/>
</dbReference>